<reference evidence="1 2" key="1">
    <citation type="journal article" date="2015" name="Biotechnol. Biofuels">
        <title>Enhanced degradation of softwood versus hardwood by the white-rot fungus Pycnoporus coccineus.</title>
        <authorList>
            <person name="Couturier M."/>
            <person name="Navarro D."/>
            <person name="Chevret D."/>
            <person name="Henrissat B."/>
            <person name="Piumi F."/>
            <person name="Ruiz-Duenas F.J."/>
            <person name="Martinez A.T."/>
            <person name="Grigoriev I.V."/>
            <person name="Riley R."/>
            <person name="Lipzen A."/>
            <person name="Berrin J.G."/>
            <person name="Master E.R."/>
            <person name="Rosso M.N."/>
        </authorList>
    </citation>
    <scope>NUCLEOTIDE SEQUENCE [LARGE SCALE GENOMIC DNA]</scope>
    <source>
        <strain evidence="1 2">BRFM310</strain>
    </source>
</reference>
<keyword evidence="2" id="KW-1185">Reference proteome</keyword>
<protein>
    <submittedName>
        <fullName evidence="1">Uncharacterized protein</fullName>
    </submittedName>
</protein>
<proteinExistence type="predicted"/>
<organism evidence="1 2">
    <name type="scientific">Trametes coccinea (strain BRFM310)</name>
    <name type="common">Pycnoporus coccineus</name>
    <dbReference type="NCBI Taxonomy" id="1353009"/>
    <lineage>
        <taxon>Eukaryota</taxon>
        <taxon>Fungi</taxon>
        <taxon>Dikarya</taxon>
        <taxon>Basidiomycota</taxon>
        <taxon>Agaricomycotina</taxon>
        <taxon>Agaricomycetes</taxon>
        <taxon>Polyporales</taxon>
        <taxon>Polyporaceae</taxon>
        <taxon>Trametes</taxon>
    </lineage>
</organism>
<sequence>MYPFPYARDNRHATMFQAYNLYIRVLDLFRLLSRHDLQVSLILSHWDMRERPLHTTRNSRTNCLGPRAGIIGIFCRISYFGPRPLLSVRIWAPFEHQLNAIADVDGQLRWLIAQSILAFRRRALSWSHPGTLTVVLTDPIATSPDLTQAARLVPWPSV</sequence>
<accession>A0A1Y2IQU9</accession>
<dbReference type="AlphaFoldDB" id="A0A1Y2IQU9"/>
<dbReference type="EMBL" id="KZ084100">
    <property type="protein sequence ID" value="OSD03478.1"/>
    <property type="molecule type" value="Genomic_DNA"/>
</dbReference>
<evidence type="ECO:0000313" key="2">
    <source>
        <dbReference type="Proteomes" id="UP000193067"/>
    </source>
</evidence>
<dbReference type="Proteomes" id="UP000193067">
    <property type="component" value="Unassembled WGS sequence"/>
</dbReference>
<gene>
    <name evidence="1" type="ORF">PYCCODRAFT_222003</name>
</gene>
<evidence type="ECO:0000313" key="1">
    <source>
        <dbReference type="EMBL" id="OSD03478.1"/>
    </source>
</evidence>
<name>A0A1Y2IQU9_TRAC3</name>